<dbReference type="Proteomes" id="UP001595711">
    <property type="component" value="Unassembled WGS sequence"/>
</dbReference>
<gene>
    <name evidence="2" type="ORF">ACFOOQ_18785</name>
</gene>
<dbReference type="EMBL" id="JBHRYJ010000005">
    <property type="protein sequence ID" value="MFC3677607.1"/>
    <property type="molecule type" value="Genomic_DNA"/>
</dbReference>
<sequence>MRQTESAAESTAASPILELALLDVRSGQTGAFRQALAEALPLIRRQPGCLGAEVRPCLEDTQRFVLLVTWARLEDHDPGFRQSGDYRRWRALLHGFYEPFPEVKHFGLPLM</sequence>
<dbReference type="Gene3D" id="3.30.70.100">
    <property type="match status" value="1"/>
</dbReference>
<dbReference type="PROSITE" id="PS51725">
    <property type="entry name" value="ABM"/>
    <property type="match status" value="1"/>
</dbReference>
<evidence type="ECO:0000259" key="1">
    <source>
        <dbReference type="PROSITE" id="PS51725"/>
    </source>
</evidence>
<dbReference type="EC" id="1.14.-.-" evidence="2"/>
<dbReference type="InterPro" id="IPR011008">
    <property type="entry name" value="Dimeric_a/b-barrel"/>
</dbReference>
<keyword evidence="2" id="KW-0560">Oxidoreductase</keyword>
<name>A0ABV7VLM8_9PROT</name>
<accession>A0ABV7VLM8</accession>
<dbReference type="GO" id="GO:0004497">
    <property type="term" value="F:monooxygenase activity"/>
    <property type="evidence" value="ECO:0007669"/>
    <property type="project" value="UniProtKB-KW"/>
</dbReference>
<organism evidence="2 3">
    <name type="scientific">Ferrovibrio xuzhouensis</name>
    <dbReference type="NCBI Taxonomy" id="1576914"/>
    <lineage>
        <taxon>Bacteria</taxon>
        <taxon>Pseudomonadati</taxon>
        <taxon>Pseudomonadota</taxon>
        <taxon>Alphaproteobacteria</taxon>
        <taxon>Rhodospirillales</taxon>
        <taxon>Rhodospirillaceae</taxon>
        <taxon>Ferrovibrio</taxon>
    </lineage>
</organism>
<comment type="caution">
    <text evidence="2">The sequence shown here is derived from an EMBL/GenBank/DDBJ whole genome shotgun (WGS) entry which is preliminary data.</text>
</comment>
<dbReference type="RefSeq" id="WP_379729177.1">
    <property type="nucleotide sequence ID" value="NZ_JBHRYJ010000005.1"/>
</dbReference>
<evidence type="ECO:0000313" key="3">
    <source>
        <dbReference type="Proteomes" id="UP001595711"/>
    </source>
</evidence>
<feature type="domain" description="ABM" evidence="1">
    <location>
        <begin position="16"/>
        <end position="106"/>
    </location>
</feature>
<protein>
    <submittedName>
        <fullName evidence="2">Antibiotic biosynthesis monooxygenase family protein</fullName>
        <ecNumber evidence="2">1.14.-.-</ecNumber>
    </submittedName>
</protein>
<proteinExistence type="predicted"/>
<dbReference type="SUPFAM" id="SSF54909">
    <property type="entry name" value="Dimeric alpha+beta barrel"/>
    <property type="match status" value="1"/>
</dbReference>
<keyword evidence="3" id="KW-1185">Reference proteome</keyword>
<dbReference type="InterPro" id="IPR007138">
    <property type="entry name" value="ABM_dom"/>
</dbReference>
<keyword evidence="2" id="KW-0503">Monooxygenase</keyword>
<dbReference type="Pfam" id="PF03992">
    <property type="entry name" value="ABM"/>
    <property type="match status" value="1"/>
</dbReference>
<evidence type="ECO:0000313" key="2">
    <source>
        <dbReference type="EMBL" id="MFC3677607.1"/>
    </source>
</evidence>
<reference evidence="3" key="1">
    <citation type="journal article" date="2019" name="Int. J. Syst. Evol. Microbiol.">
        <title>The Global Catalogue of Microorganisms (GCM) 10K type strain sequencing project: providing services to taxonomists for standard genome sequencing and annotation.</title>
        <authorList>
            <consortium name="The Broad Institute Genomics Platform"/>
            <consortium name="The Broad Institute Genome Sequencing Center for Infectious Disease"/>
            <person name="Wu L."/>
            <person name="Ma J."/>
        </authorList>
    </citation>
    <scope>NUCLEOTIDE SEQUENCE [LARGE SCALE GENOMIC DNA]</scope>
    <source>
        <strain evidence="3">KCTC 42182</strain>
    </source>
</reference>